<sequence length="233" mass="25083">MKLKYLVVTLGICLSQGVFSQTQGSTQKLPLFTPFNYAESAPDGYIIKGKICNHASGIGDTGCSDVTFVIDPPNNRMLMDLGEGGGQYYILNDASYIANTIPGQCLKVANFTWANQVAGYLNALSMPGSGTRKARYFGRVDDVGGCFDKVGVEMFTKLKKGNHVLTQFNFAQQFPFPGIGCSMVTGNISFDLKTLDFTSPRDPYFVMPSGCNSTAADYCSTSYPPGNPCGQGL</sequence>
<gene>
    <name evidence="2" type="ORF">Lnau_2861</name>
</gene>
<proteinExistence type="predicted"/>
<keyword evidence="3" id="KW-1185">Reference proteome</keyword>
<dbReference type="Proteomes" id="UP000054725">
    <property type="component" value="Unassembled WGS sequence"/>
</dbReference>
<feature type="signal peptide" evidence="1">
    <location>
        <begin position="1"/>
        <end position="20"/>
    </location>
</feature>
<protein>
    <recommendedName>
        <fullName evidence="4">Secreted protein</fullName>
    </recommendedName>
</protein>
<evidence type="ECO:0008006" key="4">
    <source>
        <dbReference type="Google" id="ProtNLM"/>
    </source>
</evidence>
<name>A0A0W0WLK3_9GAMM</name>
<accession>A0A0W0WLK3</accession>
<dbReference type="RefSeq" id="WP_058505824.1">
    <property type="nucleotide sequence ID" value="NZ_CAAAIF010000003.1"/>
</dbReference>
<dbReference type="AlphaFoldDB" id="A0A0W0WLK3"/>
<dbReference type="PATRIC" id="fig|45070.6.peg.3016"/>
<keyword evidence="1" id="KW-0732">Signal</keyword>
<feature type="chain" id="PRO_5006915637" description="Secreted protein" evidence="1">
    <location>
        <begin position="21"/>
        <end position="233"/>
    </location>
</feature>
<reference evidence="2 3" key="1">
    <citation type="submission" date="2015-11" db="EMBL/GenBank/DDBJ databases">
        <title>Genomic analysis of 38 Legionella species identifies large and diverse effector repertoires.</title>
        <authorList>
            <person name="Burstein D."/>
            <person name="Amaro F."/>
            <person name="Zusman T."/>
            <person name="Lifshitz Z."/>
            <person name="Cohen O."/>
            <person name="Gilbert J.A."/>
            <person name="Pupko T."/>
            <person name="Shuman H.A."/>
            <person name="Segal G."/>
        </authorList>
    </citation>
    <scope>NUCLEOTIDE SEQUENCE [LARGE SCALE GENOMIC DNA]</scope>
    <source>
        <strain evidence="2 3">ATCC 49506</strain>
    </source>
</reference>
<evidence type="ECO:0000313" key="3">
    <source>
        <dbReference type="Proteomes" id="UP000054725"/>
    </source>
</evidence>
<organism evidence="2 3">
    <name type="scientific">Legionella nautarum</name>
    <dbReference type="NCBI Taxonomy" id="45070"/>
    <lineage>
        <taxon>Bacteria</taxon>
        <taxon>Pseudomonadati</taxon>
        <taxon>Pseudomonadota</taxon>
        <taxon>Gammaproteobacteria</taxon>
        <taxon>Legionellales</taxon>
        <taxon>Legionellaceae</taxon>
        <taxon>Legionella</taxon>
    </lineage>
</organism>
<evidence type="ECO:0000313" key="2">
    <source>
        <dbReference type="EMBL" id="KTD33213.1"/>
    </source>
</evidence>
<evidence type="ECO:0000256" key="1">
    <source>
        <dbReference type="SAM" id="SignalP"/>
    </source>
</evidence>
<dbReference type="EMBL" id="LNYO01000024">
    <property type="protein sequence ID" value="KTD33213.1"/>
    <property type="molecule type" value="Genomic_DNA"/>
</dbReference>
<comment type="caution">
    <text evidence="2">The sequence shown here is derived from an EMBL/GenBank/DDBJ whole genome shotgun (WGS) entry which is preliminary data.</text>
</comment>
<dbReference type="STRING" id="45070.Lnau_2861"/>